<sequence length="100" mass="10830">MYYTIVDEDAAKEFHRWLERKLKDLSGGQRQRVSIGDNVLFGPNVQLYTATHPLDAESRRSGLEAGHPIDIGDDCWIGGGAIINPGVSIGPRSVIGPAVS</sequence>
<dbReference type="GO" id="GO:0008374">
    <property type="term" value="F:O-acyltransferase activity"/>
    <property type="evidence" value="ECO:0007669"/>
    <property type="project" value="TreeGrafter"/>
</dbReference>
<dbReference type="SUPFAM" id="SSF51161">
    <property type="entry name" value="Trimeric LpxA-like enzymes"/>
    <property type="match status" value="1"/>
</dbReference>
<keyword evidence="2 3" id="KW-0808">Transferase</keyword>
<dbReference type="InterPro" id="IPR011004">
    <property type="entry name" value="Trimer_LpxA-like_sf"/>
</dbReference>
<dbReference type="AlphaFoldDB" id="A0A4R6HQC0"/>
<accession>A0A4R6HQC0</accession>
<evidence type="ECO:0000256" key="2">
    <source>
        <dbReference type="ARBA" id="ARBA00022679"/>
    </source>
</evidence>
<keyword evidence="4" id="KW-1185">Reference proteome</keyword>
<dbReference type="PANTHER" id="PTHR23416:SF23">
    <property type="entry name" value="ACETYLTRANSFERASE C18B11.09C-RELATED"/>
    <property type="match status" value="1"/>
</dbReference>
<dbReference type="RefSeq" id="WP_279512795.1">
    <property type="nucleotide sequence ID" value="NZ_SNWH01000005.1"/>
</dbReference>
<comment type="similarity">
    <text evidence="1">Belongs to the transferase hexapeptide repeat family.</text>
</comment>
<dbReference type="Proteomes" id="UP000295150">
    <property type="component" value="Unassembled WGS sequence"/>
</dbReference>
<dbReference type="InterPro" id="IPR001451">
    <property type="entry name" value="Hexapep"/>
</dbReference>
<reference evidence="3 4" key="1">
    <citation type="submission" date="2019-03" db="EMBL/GenBank/DDBJ databases">
        <title>Freshwater and sediment microbial communities from various areas in North America, analyzing microbe dynamics in response to fracking.</title>
        <authorList>
            <person name="Lamendella R."/>
        </authorList>
    </citation>
    <scope>NUCLEOTIDE SEQUENCE [LARGE SCALE GENOMIC DNA]</scope>
    <source>
        <strain evidence="3 4">1_TX</strain>
    </source>
</reference>
<dbReference type="EMBL" id="SNWH01000005">
    <property type="protein sequence ID" value="TDO10558.1"/>
    <property type="molecule type" value="Genomic_DNA"/>
</dbReference>
<dbReference type="InterPro" id="IPR051159">
    <property type="entry name" value="Hexapeptide_acetyltransf"/>
</dbReference>
<dbReference type="PANTHER" id="PTHR23416">
    <property type="entry name" value="SIALIC ACID SYNTHASE-RELATED"/>
    <property type="match status" value="1"/>
</dbReference>
<protein>
    <submittedName>
        <fullName evidence="3">Succinyltransferase-like protein</fullName>
    </submittedName>
</protein>
<comment type="caution">
    <text evidence="3">The sequence shown here is derived from an EMBL/GenBank/DDBJ whole genome shotgun (WGS) entry which is preliminary data.</text>
</comment>
<gene>
    <name evidence="3" type="ORF">DFO68_10583</name>
</gene>
<dbReference type="Pfam" id="PF00132">
    <property type="entry name" value="Hexapep"/>
    <property type="match status" value="1"/>
</dbReference>
<dbReference type="Pfam" id="PF14602">
    <property type="entry name" value="Hexapep_2"/>
    <property type="match status" value="1"/>
</dbReference>
<organism evidence="3 4">
    <name type="scientific">Halomonas ventosae</name>
    <dbReference type="NCBI Taxonomy" id="229007"/>
    <lineage>
        <taxon>Bacteria</taxon>
        <taxon>Pseudomonadati</taxon>
        <taxon>Pseudomonadota</taxon>
        <taxon>Gammaproteobacteria</taxon>
        <taxon>Oceanospirillales</taxon>
        <taxon>Halomonadaceae</taxon>
        <taxon>Halomonas</taxon>
    </lineage>
</organism>
<evidence type="ECO:0000313" key="4">
    <source>
        <dbReference type="Proteomes" id="UP000295150"/>
    </source>
</evidence>
<evidence type="ECO:0000313" key="3">
    <source>
        <dbReference type="EMBL" id="TDO10558.1"/>
    </source>
</evidence>
<evidence type="ECO:0000256" key="1">
    <source>
        <dbReference type="ARBA" id="ARBA00007274"/>
    </source>
</evidence>
<dbReference type="Gene3D" id="2.160.10.10">
    <property type="entry name" value="Hexapeptide repeat proteins"/>
    <property type="match status" value="1"/>
</dbReference>
<name>A0A4R6HQC0_9GAMM</name>
<proteinExistence type="inferred from homology"/>